<dbReference type="EMBL" id="JAAYEE010000126">
    <property type="protein sequence ID" value="NLW35343.1"/>
    <property type="molecule type" value="Genomic_DNA"/>
</dbReference>
<dbReference type="AlphaFoldDB" id="A0A971S0S3"/>
<reference evidence="1" key="1">
    <citation type="journal article" date="2020" name="Biotechnol. Biofuels">
        <title>New insights from the biogas microbiome by comprehensive genome-resolved metagenomics of nearly 1600 species originating from multiple anaerobic digesters.</title>
        <authorList>
            <person name="Campanaro S."/>
            <person name="Treu L."/>
            <person name="Rodriguez-R L.M."/>
            <person name="Kovalovszki A."/>
            <person name="Ziels R.M."/>
            <person name="Maus I."/>
            <person name="Zhu X."/>
            <person name="Kougias P.G."/>
            <person name="Basile A."/>
            <person name="Luo G."/>
            <person name="Schluter A."/>
            <person name="Konstantinidis K.T."/>
            <person name="Angelidaki I."/>
        </authorList>
    </citation>
    <scope>NUCLEOTIDE SEQUENCE</scope>
    <source>
        <strain evidence="1">AS06rmzACSIP_7</strain>
    </source>
</reference>
<gene>
    <name evidence="1" type="ORF">GXY80_07665</name>
</gene>
<proteinExistence type="predicted"/>
<evidence type="ECO:0000313" key="1">
    <source>
        <dbReference type="EMBL" id="NLW35343.1"/>
    </source>
</evidence>
<reference evidence="1" key="2">
    <citation type="submission" date="2020-01" db="EMBL/GenBank/DDBJ databases">
        <authorList>
            <person name="Campanaro S."/>
        </authorList>
    </citation>
    <scope>NUCLEOTIDE SEQUENCE</scope>
    <source>
        <strain evidence="1">AS06rmzACSIP_7</strain>
    </source>
</reference>
<comment type="caution">
    <text evidence="1">The sequence shown here is derived from an EMBL/GenBank/DDBJ whole genome shotgun (WGS) entry which is preliminary data.</text>
</comment>
<protein>
    <submittedName>
        <fullName evidence="1">Uncharacterized protein</fullName>
    </submittedName>
</protein>
<evidence type="ECO:0000313" key="2">
    <source>
        <dbReference type="Proteomes" id="UP000777265"/>
    </source>
</evidence>
<organism evidence="1 2">
    <name type="scientific">Syntrophorhabdus aromaticivorans</name>
    <dbReference type="NCBI Taxonomy" id="328301"/>
    <lineage>
        <taxon>Bacteria</taxon>
        <taxon>Pseudomonadati</taxon>
        <taxon>Thermodesulfobacteriota</taxon>
        <taxon>Syntrophorhabdia</taxon>
        <taxon>Syntrophorhabdales</taxon>
        <taxon>Syntrophorhabdaceae</taxon>
        <taxon>Syntrophorhabdus</taxon>
    </lineage>
</organism>
<name>A0A971S0S3_9BACT</name>
<dbReference type="Proteomes" id="UP000777265">
    <property type="component" value="Unassembled WGS sequence"/>
</dbReference>
<sequence>MTPQNPTEPPDSAAIARIADRLRNADIRWDGTLIGFMPTVVSDSARQLLFSGEAVIPHLISALEDDSKFVAAHVLLTLVSGVEYRTRPWNGLNVDLLPDGQVKFDAAQRFELARRWRDWQQSTPHPQSLPG</sequence>
<accession>A0A971S0S3</accession>